<dbReference type="EMBL" id="SMLL01000008">
    <property type="protein sequence ID" value="TFY96727.1"/>
    <property type="molecule type" value="Genomic_DNA"/>
</dbReference>
<dbReference type="PROSITE" id="PS51819">
    <property type="entry name" value="VOC"/>
    <property type="match status" value="1"/>
</dbReference>
<name>A0A4Z0BEH7_9BURK</name>
<sequence length="138" mass="15452">MELRVCLDVDDLERAITFYTQGLGLRLGRRLGDDWAELLGASAPLDLLVEPPGSAPLGESRPARRSYERHWTPVHLDFVVTGIDERVRSLVGLGARLERPVQQRRWGRMANLADPFGHGFDLLEFQGRGYDEILAGGK</sequence>
<proteinExistence type="predicted"/>
<reference evidence="2 3" key="1">
    <citation type="submission" date="2019-03" db="EMBL/GenBank/DDBJ databases">
        <title>Ramlibacter rhizophilus CCTCC AB2015357, whole genome shotgun sequence.</title>
        <authorList>
            <person name="Zhang X."/>
            <person name="Feng G."/>
            <person name="Zhu H."/>
        </authorList>
    </citation>
    <scope>NUCLEOTIDE SEQUENCE [LARGE SCALE GENOMIC DNA]</scope>
    <source>
        <strain evidence="2 3">CCTCC AB2015357</strain>
    </source>
</reference>
<dbReference type="InterPro" id="IPR037523">
    <property type="entry name" value="VOC_core"/>
</dbReference>
<keyword evidence="3" id="KW-1185">Reference proteome</keyword>
<dbReference type="InterPro" id="IPR029068">
    <property type="entry name" value="Glyas_Bleomycin-R_OHBP_Dase"/>
</dbReference>
<dbReference type="CDD" id="cd06587">
    <property type="entry name" value="VOC"/>
    <property type="match status" value="1"/>
</dbReference>
<dbReference type="RefSeq" id="WP_135286739.1">
    <property type="nucleotide sequence ID" value="NZ_SMLL01000008.1"/>
</dbReference>
<evidence type="ECO:0000259" key="1">
    <source>
        <dbReference type="PROSITE" id="PS51819"/>
    </source>
</evidence>
<organism evidence="2 3">
    <name type="scientific">Ramlibacter rhizophilus</name>
    <dbReference type="NCBI Taxonomy" id="1781167"/>
    <lineage>
        <taxon>Bacteria</taxon>
        <taxon>Pseudomonadati</taxon>
        <taxon>Pseudomonadota</taxon>
        <taxon>Betaproteobacteria</taxon>
        <taxon>Burkholderiales</taxon>
        <taxon>Comamonadaceae</taxon>
        <taxon>Ramlibacter</taxon>
    </lineage>
</organism>
<protein>
    <submittedName>
        <fullName evidence="2">VOC family protein</fullName>
    </submittedName>
</protein>
<accession>A0A4Z0BEH7</accession>
<dbReference type="OrthoDB" id="5522469at2"/>
<evidence type="ECO:0000313" key="3">
    <source>
        <dbReference type="Proteomes" id="UP000297564"/>
    </source>
</evidence>
<dbReference type="AlphaFoldDB" id="A0A4Z0BEH7"/>
<dbReference type="InterPro" id="IPR041581">
    <property type="entry name" value="Glyoxalase_6"/>
</dbReference>
<dbReference type="SUPFAM" id="SSF54593">
    <property type="entry name" value="Glyoxalase/Bleomycin resistance protein/Dihydroxybiphenyl dioxygenase"/>
    <property type="match status" value="1"/>
</dbReference>
<dbReference type="Pfam" id="PF18029">
    <property type="entry name" value="Glyoxalase_6"/>
    <property type="match status" value="1"/>
</dbReference>
<comment type="caution">
    <text evidence="2">The sequence shown here is derived from an EMBL/GenBank/DDBJ whole genome shotgun (WGS) entry which is preliminary data.</text>
</comment>
<gene>
    <name evidence="2" type="ORF">EZ242_18730</name>
</gene>
<dbReference type="Proteomes" id="UP000297564">
    <property type="component" value="Unassembled WGS sequence"/>
</dbReference>
<evidence type="ECO:0000313" key="2">
    <source>
        <dbReference type="EMBL" id="TFY96727.1"/>
    </source>
</evidence>
<dbReference type="Gene3D" id="3.10.180.10">
    <property type="entry name" value="2,3-Dihydroxybiphenyl 1,2-Dioxygenase, domain 1"/>
    <property type="match status" value="1"/>
</dbReference>
<feature type="domain" description="VOC" evidence="1">
    <location>
        <begin position="1"/>
        <end position="125"/>
    </location>
</feature>